<dbReference type="Gene3D" id="1.20.1250.20">
    <property type="entry name" value="MFS general substrate transporter like domains"/>
    <property type="match status" value="1"/>
</dbReference>
<evidence type="ECO:0000256" key="4">
    <source>
        <dbReference type="ARBA" id="ARBA00023136"/>
    </source>
</evidence>
<comment type="subcellular location">
    <subcellularLocation>
        <location evidence="1">Membrane</location>
        <topology evidence="1">Multi-pass membrane protein</topology>
    </subcellularLocation>
</comment>
<dbReference type="GeneID" id="25307901"/>
<feature type="transmembrane region" description="Helical" evidence="5">
    <location>
        <begin position="218"/>
        <end position="243"/>
    </location>
</feature>
<protein>
    <submittedName>
        <fullName evidence="6">Unplaced genomic scaffold supercont1.5, whole genome shotgun sequence</fullName>
    </submittedName>
</protein>
<evidence type="ECO:0000256" key="2">
    <source>
        <dbReference type="ARBA" id="ARBA00022692"/>
    </source>
</evidence>
<evidence type="ECO:0000256" key="1">
    <source>
        <dbReference type="ARBA" id="ARBA00004141"/>
    </source>
</evidence>
<keyword evidence="7" id="KW-1185">Reference proteome</keyword>
<dbReference type="EMBL" id="KN846973">
    <property type="protein sequence ID" value="KIW78573.1"/>
    <property type="molecule type" value="Genomic_DNA"/>
</dbReference>
<dbReference type="GO" id="GO:0022857">
    <property type="term" value="F:transmembrane transporter activity"/>
    <property type="evidence" value="ECO:0007669"/>
    <property type="project" value="InterPro"/>
</dbReference>
<accession>A0A0D2GCX2</accession>
<dbReference type="InterPro" id="IPR036259">
    <property type="entry name" value="MFS_trans_sf"/>
</dbReference>
<feature type="transmembrane region" description="Helical" evidence="5">
    <location>
        <begin position="368"/>
        <end position="387"/>
    </location>
</feature>
<keyword evidence="4 5" id="KW-0472">Membrane</keyword>
<dbReference type="GO" id="GO:0005886">
    <property type="term" value="C:plasma membrane"/>
    <property type="evidence" value="ECO:0007669"/>
    <property type="project" value="TreeGrafter"/>
</dbReference>
<evidence type="ECO:0000313" key="6">
    <source>
        <dbReference type="EMBL" id="KIW78573.1"/>
    </source>
</evidence>
<proteinExistence type="predicted"/>
<evidence type="ECO:0000256" key="5">
    <source>
        <dbReference type="SAM" id="Phobius"/>
    </source>
</evidence>
<dbReference type="RefSeq" id="XP_013282381.1">
    <property type="nucleotide sequence ID" value="XM_013426927.1"/>
</dbReference>
<feature type="transmembrane region" description="Helical" evidence="5">
    <location>
        <begin position="249"/>
        <end position="267"/>
    </location>
</feature>
<dbReference type="Pfam" id="PF07690">
    <property type="entry name" value="MFS_1"/>
    <property type="match status" value="1"/>
</dbReference>
<dbReference type="SUPFAM" id="SSF103473">
    <property type="entry name" value="MFS general substrate transporter"/>
    <property type="match status" value="1"/>
</dbReference>
<feature type="transmembrane region" description="Helical" evidence="5">
    <location>
        <begin position="473"/>
        <end position="491"/>
    </location>
</feature>
<feature type="transmembrane region" description="Helical" evidence="5">
    <location>
        <begin position="131"/>
        <end position="152"/>
    </location>
</feature>
<dbReference type="InterPro" id="IPR011701">
    <property type="entry name" value="MFS"/>
</dbReference>
<evidence type="ECO:0000313" key="7">
    <source>
        <dbReference type="Proteomes" id="UP000053029"/>
    </source>
</evidence>
<reference evidence="6 7" key="1">
    <citation type="submission" date="2015-01" db="EMBL/GenBank/DDBJ databases">
        <title>The Genome Sequence of Fonsecaea pedrosoi CBS 271.37.</title>
        <authorList>
            <consortium name="The Broad Institute Genomics Platform"/>
            <person name="Cuomo C."/>
            <person name="de Hoog S."/>
            <person name="Gorbushina A."/>
            <person name="Stielow B."/>
            <person name="Teixiera M."/>
            <person name="Abouelleil A."/>
            <person name="Chapman S.B."/>
            <person name="Priest M."/>
            <person name="Young S.K."/>
            <person name="Wortman J."/>
            <person name="Nusbaum C."/>
            <person name="Birren B."/>
        </authorList>
    </citation>
    <scope>NUCLEOTIDE SEQUENCE [LARGE SCALE GENOMIC DNA]</scope>
    <source>
        <strain evidence="6 7">CBS 271.37</strain>
    </source>
</reference>
<feature type="transmembrane region" description="Helical" evidence="5">
    <location>
        <begin position="435"/>
        <end position="461"/>
    </location>
</feature>
<dbReference type="PANTHER" id="PTHR23502">
    <property type="entry name" value="MAJOR FACILITATOR SUPERFAMILY"/>
    <property type="match status" value="1"/>
</dbReference>
<feature type="transmembrane region" description="Helical" evidence="5">
    <location>
        <begin position="92"/>
        <end position="116"/>
    </location>
</feature>
<dbReference type="VEuPathDB" id="FungiDB:Z517_08411"/>
<evidence type="ECO:0000256" key="3">
    <source>
        <dbReference type="ARBA" id="ARBA00022989"/>
    </source>
</evidence>
<feature type="transmembrane region" description="Helical" evidence="5">
    <location>
        <begin position="408"/>
        <end position="429"/>
    </location>
</feature>
<sequence>MEAPANPHSVEKMGHVEENETVVTDVPVGKAIDPQDITHQGAEAVLLYVDNTDGDPAANGLKLAADGHTVLIPQPSDDPNDPLNWSWFKKHAFLVAASICTFSSDFGITVGVPAVVRQAEYWGVTPDKMNYTNSLCVALSGIGGLLVIPPCYFWGRAPVLFWTTLIATLLTLGLALTDDFATFYALRGIQGLFITTCNVTVLCYIKDMFFFHEHARKIGIWISLYFISPYIGPMCGSFVVAYTNGWRNPFWLSFGFNVFCCILILAFTDESWYRRDIPREEQPPRGSRLSRLLGWWQIKHHKGYFIDVLPACSRMTLVVVKPIVLPIIVYYGLTFMWAVGINICSAVLLATPPEQGGYGFNTDAVGFIYFAPSIGITLGELAGHWCNDWLAARYTHKHRGIFKPEGRLPMNFVAGLFMIPGLVLVGQTLQYRLHWAGIAFGWGIYIFGAMLASVAITAYALDCYPNGSGEVSAWLNLFRTGCGFAVPYFQLPWGAKVGYGAAFGTQAAVIILACLILLPLVFFGERLRIKGGPLRFPGSS</sequence>
<feature type="transmembrane region" description="Helical" evidence="5">
    <location>
        <begin position="497"/>
        <end position="523"/>
    </location>
</feature>
<name>A0A0D2GCX2_9EURO</name>
<dbReference type="OrthoDB" id="2533084at2759"/>
<organism evidence="6 7">
    <name type="scientific">Fonsecaea pedrosoi CBS 271.37</name>
    <dbReference type="NCBI Taxonomy" id="1442368"/>
    <lineage>
        <taxon>Eukaryota</taxon>
        <taxon>Fungi</taxon>
        <taxon>Dikarya</taxon>
        <taxon>Ascomycota</taxon>
        <taxon>Pezizomycotina</taxon>
        <taxon>Eurotiomycetes</taxon>
        <taxon>Chaetothyriomycetidae</taxon>
        <taxon>Chaetothyriales</taxon>
        <taxon>Herpotrichiellaceae</taxon>
        <taxon>Fonsecaea</taxon>
    </lineage>
</organism>
<keyword evidence="3 5" id="KW-1133">Transmembrane helix</keyword>
<dbReference type="Proteomes" id="UP000053029">
    <property type="component" value="Unassembled WGS sequence"/>
</dbReference>
<dbReference type="HOGENOM" id="CLU_008455_13_8_1"/>
<feature type="transmembrane region" description="Helical" evidence="5">
    <location>
        <begin position="159"/>
        <end position="177"/>
    </location>
</feature>
<feature type="transmembrane region" description="Helical" evidence="5">
    <location>
        <begin position="183"/>
        <end position="206"/>
    </location>
</feature>
<keyword evidence="2 5" id="KW-0812">Transmembrane</keyword>
<dbReference type="AlphaFoldDB" id="A0A0D2GCX2"/>
<feature type="transmembrane region" description="Helical" evidence="5">
    <location>
        <begin position="323"/>
        <end position="348"/>
    </location>
</feature>
<dbReference type="PANTHER" id="PTHR23502:SF22">
    <property type="entry name" value="MAJOR FACILITATOR SUPERFAMILY (MFS) PROFILE DOMAIN-CONTAINING PROTEIN"/>
    <property type="match status" value="1"/>
</dbReference>
<gene>
    <name evidence="6" type="ORF">Z517_08411</name>
</gene>